<keyword evidence="2" id="KW-1185">Reference proteome</keyword>
<protein>
    <submittedName>
        <fullName evidence="1">Uncharacterized protein</fullName>
    </submittedName>
</protein>
<evidence type="ECO:0000313" key="2">
    <source>
        <dbReference type="Proteomes" id="UP001221909"/>
    </source>
</evidence>
<dbReference type="Proteomes" id="UP001221909">
    <property type="component" value="Unassembled WGS sequence"/>
</dbReference>
<comment type="caution">
    <text evidence="1">The sequence shown here is derived from an EMBL/GenBank/DDBJ whole genome shotgun (WGS) entry which is preliminary data.</text>
</comment>
<accession>A0ABT5MQZ3</accession>
<reference evidence="1 2" key="1">
    <citation type="submission" date="2023-02" db="EMBL/GenBank/DDBJ databases">
        <title>Mannheimia cairiniae sp. nov., a novel species of Mannheimia obtained from moscovy ducks (Cairina moschata) and reclassification of Mannheimia ovis as heterotypic synonym of Mannheimia pernigra.</title>
        <authorList>
            <person name="Christensen H."/>
        </authorList>
    </citation>
    <scope>NUCLEOTIDE SEQUENCE [LARGE SCALE GENOMIC DNA]</scope>
    <source>
        <strain evidence="1 2">AT1</strain>
    </source>
</reference>
<evidence type="ECO:0000313" key="1">
    <source>
        <dbReference type="EMBL" id="MDD0824605.1"/>
    </source>
</evidence>
<gene>
    <name evidence="1" type="ORF">PTQ27_09060</name>
</gene>
<dbReference type="EMBL" id="JAQSJE010000009">
    <property type="protein sequence ID" value="MDD0824605.1"/>
    <property type="molecule type" value="Genomic_DNA"/>
</dbReference>
<sequence>MRTTKRKYPNKDQINEYKGFIETIDSIAENMSDGAWFITLETETEVWLNEKGYSHLCPNDFLQKHYIGG</sequence>
<name>A0ABT5MQZ3_9PAST</name>
<dbReference type="RefSeq" id="WP_273749006.1">
    <property type="nucleotide sequence ID" value="NZ_JAQSJE010000009.1"/>
</dbReference>
<proteinExistence type="predicted"/>
<organism evidence="1 2">
    <name type="scientific">Mannheimia cairinae</name>
    <dbReference type="NCBI Taxonomy" id="3025936"/>
    <lineage>
        <taxon>Bacteria</taxon>
        <taxon>Pseudomonadati</taxon>
        <taxon>Pseudomonadota</taxon>
        <taxon>Gammaproteobacteria</taxon>
        <taxon>Pasteurellales</taxon>
        <taxon>Pasteurellaceae</taxon>
        <taxon>Mannheimia</taxon>
    </lineage>
</organism>